<evidence type="ECO:0000256" key="1">
    <source>
        <dbReference type="ARBA" id="ARBA00004141"/>
    </source>
</evidence>
<feature type="transmembrane region" description="Helical" evidence="6">
    <location>
        <begin position="236"/>
        <end position="258"/>
    </location>
</feature>
<feature type="transmembrane region" description="Helical" evidence="6">
    <location>
        <begin position="378"/>
        <end position="398"/>
    </location>
</feature>
<keyword evidence="4 6" id="KW-1133">Transmembrane helix</keyword>
<comment type="caution">
    <text evidence="7">The sequence shown here is derived from an EMBL/GenBank/DDBJ whole genome shotgun (WGS) entry which is preliminary data.</text>
</comment>
<keyword evidence="2" id="KW-0813">Transport</keyword>
<keyword evidence="5 6" id="KW-0472">Membrane</keyword>
<feature type="transmembrane region" description="Helical" evidence="6">
    <location>
        <begin position="469"/>
        <end position="488"/>
    </location>
</feature>
<sequence length="508" mass="53637">MGTDRFRSALQLPTDDEVTTVAEVPMDAETGTESVEHSGYHQELKRTLGSFQVFAISFAFISVAVGIFGTYDDVLQNAGPVGIWLWVVVAVGQILVALVYAQFAARIPLSGSTYQWASRLANPKIGWWFGWLTVCYLSFGVVAVDNALASQAFMPLFGIAEDEGTARLITLAMVLAQALLVVFSTRIVAMINASAVGLELVIVVVLAIALVGAVLAKGDGSLGNLVSRGVTENAPNYFAVGGGLMGAMIMGLATLVGFDAAANLAEEAQDPFRSVPRAIVGSVVAASLLGLVFLIALTVAIDDVPRISESASPVAAIMRDQLGPVVERTLLIAITFAFFGAGMVTMAACSRIVFAMARDSRFPASRLMRQISPRTHTPVPATILICAVAVVLMLALPGAALLKLIVAGTILTVIVYGGTIVLYLAVRGRLDRRAGAFNLGQFELPVAVGALVWMVVVLFVVVSPTEARVPVALVAGLGVAGGLYFLWLSRTRREVLDTEPGDLSVYKH</sequence>
<gene>
    <name evidence="7" type="ORF">M2280_001532</name>
</gene>
<dbReference type="PIRSF" id="PIRSF006060">
    <property type="entry name" value="AA_transporter"/>
    <property type="match status" value="1"/>
</dbReference>
<evidence type="ECO:0000313" key="7">
    <source>
        <dbReference type="EMBL" id="MDH6280320.1"/>
    </source>
</evidence>
<dbReference type="InterPro" id="IPR002293">
    <property type="entry name" value="AA/rel_permease1"/>
</dbReference>
<accession>A0ABT6M7N4</accession>
<feature type="transmembrane region" description="Helical" evidence="6">
    <location>
        <begin position="125"/>
        <end position="144"/>
    </location>
</feature>
<feature type="transmembrane region" description="Helical" evidence="6">
    <location>
        <begin position="51"/>
        <end position="71"/>
    </location>
</feature>
<feature type="transmembrane region" description="Helical" evidence="6">
    <location>
        <begin position="404"/>
        <end position="426"/>
    </location>
</feature>
<feature type="transmembrane region" description="Helical" evidence="6">
    <location>
        <begin position="446"/>
        <end position="463"/>
    </location>
</feature>
<evidence type="ECO:0000256" key="5">
    <source>
        <dbReference type="ARBA" id="ARBA00023136"/>
    </source>
</evidence>
<proteinExistence type="predicted"/>
<feature type="transmembrane region" description="Helical" evidence="6">
    <location>
        <begin position="279"/>
        <end position="301"/>
    </location>
</feature>
<evidence type="ECO:0000256" key="3">
    <source>
        <dbReference type="ARBA" id="ARBA00022692"/>
    </source>
</evidence>
<feature type="transmembrane region" description="Helical" evidence="6">
    <location>
        <begin position="164"/>
        <end position="183"/>
    </location>
</feature>
<comment type="subcellular location">
    <subcellularLocation>
        <location evidence="1">Membrane</location>
        <topology evidence="1">Multi-pass membrane protein</topology>
    </subcellularLocation>
</comment>
<dbReference type="PANTHER" id="PTHR45649:SF26">
    <property type="entry name" value="OS04G0435100 PROTEIN"/>
    <property type="match status" value="1"/>
</dbReference>
<feature type="transmembrane region" description="Helical" evidence="6">
    <location>
        <begin position="195"/>
        <end position="216"/>
    </location>
</feature>
<dbReference type="EMBL" id="JARXVC010000003">
    <property type="protein sequence ID" value="MDH6280320.1"/>
    <property type="molecule type" value="Genomic_DNA"/>
</dbReference>
<organism evidence="7 8">
    <name type="scientific">Prescottella agglutinans</name>
    <dbReference type="NCBI Taxonomy" id="1644129"/>
    <lineage>
        <taxon>Bacteria</taxon>
        <taxon>Bacillati</taxon>
        <taxon>Actinomycetota</taxon>
        <taxon>Actinomycetes</taxon>
        <taxon>Mycobacteriales</taxon>
        <taxon>Nocardiaceae</taxon>
        <taxon>Prescottella</taxon>
    </lineage>
</organism>
<evidence type="ECO:0000313" key="8">
    <source>
        <dbReference type="Proteomes" id="UP001160334"/>
    </source>
</evidence>
<evidence type="ECO:0000256" key="6">
    <source>
        <dbReference type="SAM" id="Phobius"/>
    </source>
</evidence>
<dbReference type="Gene3D" id="1.20.1740.10">
    <property type="entry name" value="Amino acid/polyamine transporter I"/>
    <property type="match status" value="1"/>
</dbReference>
<name>A0ABT6M7N4_9NOCA</name>
<evidence type="ECO:0000256" key="2">
    <source>
        <dbReference type="ARBA" id="ARBA00022448"/>
    </source>
</evidence>
<reference evidence="7 8" key="1">
    <citation type="submission" date="2023-04" db="EMBL/GenBank/DDBJ databases">
        <title>Forest soil microbial communities from Buena Vista Peninsula, Colon Province, Panama.</title>
        <authorList>
            <person name="Bouskill N."/>
        </authorList>
    </citation>
    <scope>NUCLEOTIDE SEQUENCE [LARGE SCALE GENOMIC DNA]</scope>
    <source>
        <strain evidence="7 8">CFH S0262</strain>
    </source>
</reference>
<protein>
    <submittedName>
        <fullName evidence="7">Amino acid transporter</fullName>
    </submittedName>
</protein>
<dbReference type="Proteomes" id="UP001160334">
    <property type="component" value="Unassembled WGS sequence"/>
</dbReference>
<evidence type="ECO:0000256" key="4">
    <source>
        <dbReference type="ARBA" id="ARBA00022989"/>
    </source>
</evidence>
<dbReference type="PANTHER" id="PTHR45649">
    <property type="entry name" value="AMINO-ACID PERMEASE BAT1"/>
    <property type="match status" value="1"/>
</dbReference>
<feature type="transmembrane region" description="Helical" evidence="6">
    <location>
        <begin position="83"/>
        <end position="104"/>
    </location>
</feature>
<feature type="transmembrane region" description="Helical" evidence="6">
    <location>
        <begin position="330"/>
        <end position="357"/>
    </location>
</feature>
<keyword evidence="3 6" id="KW-0812">Transmembrane</keyword>
<keyword evidence="8" id="KW-1185">Reference proteome</keyword>
<dbReference type="Pfam" id="PF13520">
    <property type="entry name" value="AA_permease_2"/>
    <property type="match status" value="1"/>
</dbReference>